<gene>
    <name evidence="1" type="ORF">V1264_003748</name>
</gene>
<dbReference type="AlphaFoldDB" id="A0AAN9B371"/>
<evidence type="ECO:0000313" key="2">
    <source>
        <dbReference type="Proteomes" id="UP001374579"/>
    </source>
</evidence>
<reference evidence="1 2" key="1">
    <citation type="submission" date="2024-02" db="EMBL/GenBank/DDBJ databases">
        <title>Chromosome-scale genome assembly of the rough periwinkle Littorina saxatilis.</title>
        <authorList>
            <person name="De Jode A."/>
            <person name="Faria R."/>
            <person name="Formenti G."/>
            <person name="Sims Y."/>
            <person name="Smith T.P."/>
            <person name="Tracey A."/>
            <person name="Wood J.M.D."/>
            <person name="Zagrodzka Z.B."/>
            <person name="Johannesson K."/>
            <person name="Butlin R.K."/>
            <person name="Leder E.H."/>
        </authorList>
    </citation>
    <scope>NUCLEOTIDE SEQUENCE [LARGE SCALE GENOMIC DNA]</scope>
    <source>
        <strain evidence="1">Snail1</strain>
        <tissue evidence="1">Muscle</tissue>
    </source>
</reference>
<dbReference type="EMBL" id="JBAMIC010000013">
    <property type="protein sequence ID" value="KAK7096670.1"/>
    <property type="molecule type" value="Genomic_DNA"/>
</dbReference>
<comment type="caution">
    <text evidence="1">The sequence shown here is derived from an EMBL/GenBank/DDBJ whole genome shotgun (WGS) entry which is preliminary data.</text>
</comment>
<protein>
    <submittedName>
        <fullName evidence="1">Uncharacterized protein</fullName>
    </submittedName>
</protein>
<accession>A0AAN9B371</accession>
<keyword evidence="2" id="KW-1185">Reference proteome</keyword>
<sequence>MTAEVQTSWATLTSDRRGDITASQVLSVMMIIKRHSLQLHLGVIMPQSSMADRLEEYWTLVSAPVKASAG</sequence>
<proteinExistence type="predicted"/>
<organism evidence="1 2">
    <name type="scientific">Littorina saxatilis</name>
    <dbReference type="NCBI Taxonomy" id="31220"/>
    <lineage>
        <taxon>Eukaryota</taxon>
        <taxon>Metazoa</taxon>
        <taxon>Spiralia</taxon>
        <taxon>Lophotrochozoa</taxon>
        <taxon>Mollusca</taxon>
        <taxon>Gastropoda</taxon>
        <taxon>Caenogastropoda</taxon>
        <taxon>Littorinimorpha</taxon>
        <taxon>Littorinoidea</taxon>
        <taxon>Littorinidae</taxon>
        <taxon>Littorina</taxon>
    </lineage>
</organism>
<evidence type="ECO:0000313" key="1">
    <source>
        <dbReference type="EMBL" id="KAK7096670.1"/>
    </source>
</evidence>
<dbReference type="Proteomes" id="UP001374579">
    <property type="component" value="Unassembled WGS sequence"/>
</dbReference>
<name>A0AAN9B371_9CAEN</name>